<dbReference type="PANTHER" id="PTHR18640:SF5">
    <property type="entry name" value="SODIUM_BILE ACID COTRANSPORTER 7"/>
    <property type="match status" value="1"/>
</dbReference>
<feature type="transmembrane region" description="Helical" evidence="1">
    <location>
        <begin position="66"/>
        <end position="87"/>
    </location>
</feature>
<dbReference type="Pfam" id="PF13593">
    <property type="entry name" value="SBF_like"/>
    <property type="match status" value="1"/>
</dbReference>
<evidence type="ECO:0000313" key="2">
    <source>
        <dbReference type="EMBL" id="MCE0744113.1"/>
    </source>
</evidence>
<name>A0ABS8VT30_9PROT</name>
<dbReference type="RefSeq" id="WP_232877784.1">
    <property type="nucleotide sequence ID" value="NZ_JAJSOJ010000028.1"/>
</dbReference>
<keyword evidence="1" id="KW-1133">Transmembrane helix</keyword>
<accession>A0ABS8VT30</accession>
<sequence length="318" mass="34563">MRKPDPFLVALISAVVLASLFPARDEATVFLGYLTDFLIMAMFFMQGVKLERRAVVENIRNWKLQGLVLLCSFILFPLVGTGLHMLLPHSLDEATWQGVLFLCCLPSTVQSSIALTSMAGGNVAASICAATLSNIAGIFLTPVLVSLVLHKQGVWSASSVTDIAVQLLLPFIAGQILQPFLHAWAHRRKKTISILDRSSILLVVYTAFSHAVVLGIWSHLSSRDLVDLACIDLALLLIVLAASLGLSRICGFSSRDEVSLVLCGSKKSLASGVPMANVIFSDSIAGFVVLPLILYHQIQLFLCTLIARRYHQKHQSGL</sequence>
<feature type="transmembrane region" description="Helical" evidence="1">
    <location>
        <begin position="28"/>
        <end position="45"/>
    </location>
</feature>
<feature type="transmembrane region" description="Helical" evidence="1">
    <location>
        <begin position="198"/>
        <end position="220"/>
    </location>
</feature>
<dbReference type="InterPro" id="IPR016833">
    <property type="entry name" value="Put_Na-Bile_cotransptr"/>
</dbReference>
<gene>
    <name evidence="2" type="ORF">LWC05_09495</name>
</gene>
<reference evidence="2 3" key="1">
    <citation type="submission" date="2021-12" db="EMBL/GenBank/DDBJ databases">
        <title>Genome sequence of Acetobacter sicerae DmPark20a_162.</title>
        <authorList>
            <person name="Chaston J.M."/>
        </authorList>
    </citation>
    <scope>NUCLEOTIDE SEQUENCE [LARGE SCALE GENOMIC DNA]</scope>
    <source>
        <strain evidence="2 3">DmPark20a_162</strain>
    </source>
</reference>
<feature type="transmembrane region" description="Helical" evidence="1">
    <location>
        <begin position="123"/>
        <end position="149"/>
    </location>
</feature>
<evidence type="ECO:0000313" key="3">
    <source>
        <dbReference type="Proteomes" id="UP001521074"/>
    </source>
</evidence>
<protein>
    <submittedName>
        <fullName evidence="2">Bile acid:sodium symporter</fullName>
    </submittedName>
</protein>
<proteinExistence type="predicted"/>
<keyword evidence="1" id="KW-0812">Transmembrane</keyword>
<dbReference type="EMBL" id="JAJSOJ010000028">
    <property type="protein sequence ID" value="MCE0744113.1"/>
    <property type="molecule type" value="Genomic_DNA"/>
</dbReference>
<dbReference type="PANTHER" id="PTHR18640">
    <property type="entry name" value="SOLUTE CARRIER FAMILY 10 MEMBER 7"/>
    <property type="match status" value="1"/>
</dbReference>
<keyword evidence="1" id="KW-0472">Membrane</keyword>
<dbReference type="InterPro" id="IPR038770">
    <property type="entry name" value="Na+/solute_symporter_sf"/>
</dbReference>
<keyword evidence="3" id="KW-1185">Reference proteome</keyword>
<feature type="transmembrane region" description="Helical" evidence="1">
    <location>
        <begin position="99"/>
        <end position="116"/>
    </location>
</feature>
<dbReference type="Proteomes" id="UP001521074">
    <property type="component" value="Unassembled WGS sequence"/>
</dbReference>
<dbReference type="Gene3D" id="1.20.1530.20">
    <property type="match status" value="1"/>
</dbReference>
<comment type="caution">
    <text evidence="2">The sequence shown here is derived from an EMBL/GenBank/DDBJ whole genome shotgun (WGS) entry which is preliminary data.</text>
</comment>
<feature type="transmembrane region" description="Helical" evidence="1">
    <location>
        <begin position="155"/>
        <end position="177"/>
    </location>
</feature>
<evidence type="ECO:0000256" key="1">
    <source>
        <dbReference type="SAM" id="Phobius"/>
    </source>
</evidence>
<dbReference type="PIRSF" id="PIRSF026166">
    <property type="entry name" value="UCP026166"/>
    <property type="match status" value="1"/>
</dbReference>
<feature type="transmembrane region" description="Helical" evidence="1">
    <location>
        <begin position="226"/>
        <end position="246"/>
    </location>
</feature>
<organism evidence="2 3">
    <name type="scientific">Acetobacter sicerae</name>
    <dbReference type="NCBI Taxonomy" id="85325"/>
    <lineage>
        <taxon>Bacteria</taxon>
        <taxon>Pseudomonadati</taxon>
        <taxon>Pseudomonadota</taxon>
        <taxon>Alphaproteobacteria</taxon>
        <taxon>Acetobacterales</taxon>
        <taxon>Acetobacteraceae</taxon>
        <taxon>Acetobacter</taxon>
    </lineage>
</organism>